<evidence type="ECO:0000313" key="2">
    <source>
        <dbReference type="Proteomes" id="UP001105220"/>
    </source>
</evidence>
<accession>A0A6E8VYZ4</accession>
<evidence type="ECO:0000313" key="1">
    <source>
        <dbReference type="EnsemblMetazoa" id="ACON009911-PA"/>
    </source>
</evidence>
<proteinExistence type="predicted"/>
<reference key="1">
    <citation type="journal article" date="2019" name="Genes (Basel)">
        <title>A High-Quality De novo Genome Assembly from a Single Mosquito Using PacBio Sequencing.</title>
        <authorList>
            <person name="Kingan S.B."/>
            <person name="Heaton H."/>
            <person name="Cudini J."/>
            <person name="Lambert C.C."/>
            <person name="Baybayan P."/>
            <person name="Galvin B.D."/>
            <person name="Durbin R."/>
            <person name="Korlach J."/>
            <person name="Lawniczak M.K.N."/>
        </authorList>
    </citation>
    <scope>NUCLEOTIDE SEQUENCE [LARGE SCALE GENOMIC DNA]</scope>
    <source>
        <strain>Mali-NIH</strain>
    </source>
</reference>
<organism evidence="1 2">
    <name type="scientific">Anopheles coluzzii</name>
    <name type="common">African malaria mosquito</name>
    <dbReference type="NCBI Taxonomy" id="1518534"/>
    <lineage>
        <taxon>Eukaryota</taxon>
        <taxon>Metazoa</taxon>
        <taxon>Ecdysozoa</taxon>
        <taxon>Arthropoda</taxon>
        <taxon>Hexapoda</taxon>
        <taxon>Insecta</taxon>
        <taxon>Pterygota</taxon>
        <taxon>Neoptera</taxon>
        <taxon>Endopterygota</taxon>
        <taxon>Diptera</taxon>
        <taxon>Nematocera</taxon>
        <taxon>Culicoidea</taxon>
        <taxon>Culicidae</taxon>
        <taxon>Anophelinae</taxon>
        <taxon>Anopheles</taxon>
    </lineage>
</organism>
<dbReference type="VEuPathDB" id="VectorBase:ACMO_013698"/>
<reference evidence="1" key="2">
    <citation type="submission" date="2020-05" db="UniProtKB">
        <authorList>
            <consortium name="EnsemblMetazoa"/>
        </authorList>
    </citation>
    <scope>IDENTIFICATION</scope>
    <source>
        <strain evidence="1">Ngousso</strain>
    </source>
</reference>
<dbReference type="AlphaFoldDB" id="A0A6E8VYZ4"/>
<protein>
    <submittedName>
        <fullName evidence="1">Uncharacterized protein</fullName>
    </submittedName>
</protein>
<name>A0A6E8VYZ4_ANOCL</name>
<dbReference type="Proteomes" id="UP001105220">
    <property type="component" value="Unplaced"/>
</dbReference>
<dbReference type="VEuPathDB" id="VectorBase:ACON009911"/>
<dbReference type="VEuPathDB" id="VectorBase:ACON2_038616"/>
<keyword evidence="2" id="KW-1185">Reference proteome</keyword>
<sequence length="578" mass="64308">MSYKYLARWKIPDNNFYPISIICAANNNQQSTTVMVASVEQVVSVSMTTLTREQNEAKVFTRCEQEFDEPVRELKRTESNVLLISSDGKLLVYEALDEKFVQIDACNHVLHAEQGPDKRQLFIVRQTSAGKIVLELIELSDGFSSHLTLKSCDLVIESIDSTARLSIKCLIVNEVNERFLGNFLGFTKLSVGDQVLLIAINNTLYWVQEQANGESDLIALRCFASCVLDFDFFESSLCLTVLLQAGVLVIFAQSLVPEALLVATSSVFLHAPVEAYAFEKANNGFLYSNGLSTHRVQFYYSEETKQIITESSEVPVRGVIGITVLASESVALLLTENNQFYTIDCRESEKQTSVADVPKMFLLRKDNRAGSKRITKMLTEEVQFDQRIDRALQVVQAKFDVLALYKNRTAFKALAHMDVTFHREMPPRKGKALLFGHRKECVCLFASVKIAINQGFFALLSKQKQWSICIAQSDSDLHSYPVLGTFSPAGELSAIVCLTAQDLACGLPTFRCMLVTTVQNGNESLLLSIPMPAHIESTNSCAARLIHRTPSSLIVSGCCVKNAAKDIIAQNNPHPVRQ</sequence>
<dbReference type="EnsemblMetazoa" id="ACON009911-RA">
    <property type="protein sequence ID" value="ACON009911-PA"/>
    <property type="gene ID" value="ACON009911"/>
</dbReference>